<gene>
    <name evidence="1" type="ORF">K0M31_011543</name>
</gene>
<dbReference type="SUPFAM" id="SSF56112">
    <property type="entry name" value="Protein kinase-like (PK-like)"/>
    <property type="match status" value="1"/>
</dbReference>
<accession>A0AA40KUW2</accession>
<organism evidence="1 2">
    <name type="scientific">Melipona bicolor</name>
    <dbReference type="NCBI Taxonomy" id="60889"/>
    <lineage>
        <taxon>Eukaryota</taxon>
        <taxon>Metazoa</taxon>
        <taxon>Ecdysozoa</taxon>
        <taxon>Arthropoda</taxon>
        <taxon>Hexapoda</taxon>
        <taxon>Insecta</taxon>
        <taxon>Pterygota</taxon>
        <taxon>Neoptera</taxon>
        <taxon>Endopterygota</taxon>
        <taxon>Hymenoptera</taxon>
        <taxon>Apocrita</taxon>
        <taxon>Aculeata</taxon>
        <taxon>Apoidea</taxon>
        <taxon>Anthophila</taxon>
        <taxon>Apidae</taxon>
        <taxon>Melipona</taxon>
    </lineage>
</organism>
<protein>
    <recommendedName>
        <fullName evidence="3">CHK kinase-like domain-containing protein</fullName>
    </recommendedName>
</protein>
<evidence type="ECO:0000313" key="1">
    <source>
        <dbReference type="EMBL" id="KAK1133748.1"/>
    </source>
</evidence>
<evidence type="ECO:0000313" key="2">
    <source>
        <dbReference type="Proteomes" id="UP001177670"/>
    </source>
</evidence>
<keyword evidence="2" id="KW-1185">Reference proteome</keyword>
<dbReference type="Gene3D" id="3.90.1200.10">
    <property type="match status" value="1"/>
</dbReference>
<dbReference type="Proteomes" id="UP001177670">
    <property type="component" value="Unassembled WGS sequence"/>
</dbReference>
<dbReference type="InterPro" id="IPR004119">
    <property type="entry name" value="EcKL"/>
</dbReference>
<evidence type="ECO:0008006" key="3">
    <source>
        <dbReference type="Google" id="ProtNLM"/>
    </source>
</evidence>
<dbReference type="EMBL" id="JAHYIQ010000003">
    <property type="protein sequence ID" value="KAK1133748.1"/>
    <property type="molecule type" value="Genomic_DNA"/>
</dbReference>
<name>A0AA40KUW2_9HYME</name>
<reference evidence="1" key="1">
    <citation type="submission" date="2021-10" db="EMBL/GenBank/DDBJ databases">
        <title>Melipona bicolor Genome sequencing and assembly.</title>
        <authorList>
            <person name="Araujo N.S."/>
            <person name="Arias M.C."/>
        </authorList>
    </citation>
    <scope>NUCLEOTIDE SEQUENCE</scope>
    <source>
        <strain evidence="1">USP_2M_L1-L4_2017</strain>
        <tissue evidence="1">Whole body</tissue>
    </source>
</reference>
<comment type="caution">
    <text evidence="1">The sequence shown here is derived from an EMBL/GenBank/DDBJ whole genome shotgun (WGS) entry which is preliminary data.</text>
</comment>
<dbReference type="PANTHER" id="PTHR11012:SF48">
    <property type="entry name" value="CHK KINASE-LIKE DOMAIN-CONTAINING PROTEIN-RELATED"/>
    <property type="match status" value="1"/>
</dbReference>
<proteinExistence type="predicted"/>
<dbReference type="InterPro" id="IPR011009">
    <property type="entry name" value="Kinase-like_dom_sf"/>
</dbReference>
<dbReference type="Pfam" id="PF02958">
    <property type="entry name" value="EcKL"/>
    <property type="match status" value="1"/>
</dbReference>
<sequence length="122" mass="13720">METGKTRTWFEVSVNATVAVGKHLGLNANLVPKACEEVYAALEMSTTKRNVVSHGDLWGNNFMFSNTVPLKCSLIDFQLIRYYPCCIFALIVIFEKNGKLKHYYSVLRKVLNSESVSVQVPS</sequence>
<dbReference type="PANTHER" id="PTHR11012">
    <property type="entry name" value="PROTEIN KINASE-LIKE DOMAIN-CONTAINING"/>
    <property type="match status" value="1"/>
</dbReference>
<dbReference type="AlphaFoldDB" id="A0AA40KUW2"/>